<comment type="caution">
    <text evidence="1">The sequence shown here is derived from an EMBL/GenBank/DDBJ whole genome shotgun (WGS) entry which is preliminary data.</text>
</comment>
<protein>
    <submittedName>
        <fullName evidence="1">Uncharacterized protein</fullName>
    </submittedName>
</protein>
<organism evidence="1 2">
    <name type="scientific">Hominisplanchenecus murintestinalis</name>
    <dbReference type="NCBI Taxonomy" id="2941517"/>
    <lineage>
        <taxon>Bacteria</taxon>
        <taxon>Bacillati</taxon>
        <taxon>Bacillota</taxon>
        <taxon>Clostridia</taxon>
        <taxon>Lachnospirales</taxon>
        <taxon>Lachnospiraceae</taxon>
        <taxon>Hominisplanchenecus</taxon>
    </lineage>
</organism>
<evidence type="ECO:0000313" key="1">
    <source>
        <dbReference type="EMBL" id="TGY00048.1"/>
    </source>
</evidence>
<accession>A0AC61R494</accession>
<dbReference type="Proteomes" id="UP000307720">
    <property type="component" value="Unassembled WGS sequence"/>
</dbReference>
<name>A0AC61R494_9FIRM</name>
<reference evidence="1" key="1">
    <citation type="submission" date="2019-04" db="EMBL/GenBank/DDBJ databases">
        <title>Microbes associate with the intestines of laboratory mice.</title>
        <authorList>
            <person name="Navarre W."/>
            <person name="Wong E."/>
            <person name="Huang K."/>
            <person name="Tropini C."/>
            <person name="Ng K."/>
            <person name="Yu B."/>
        </authorList>
    </citation>
    <scope>NUCLEOTIDE SEQUENCE</scope>
    <source>
        <strain evidence="1">NM72_1-8</strain>
    </source>
</reference>
<sequence>MKMNETYRRRIDMLLVFLLAMAPRLILIFTVSDPLRTPMDEMSTMSAGAWAAGMDWTKAAEYGGRYYGGGMTILMAPLFWMFSNPVALYRACLVFCAVLQSLAAPIAYHILNVHMKVEKKIYLYLASLAAGFMMVNRALVVYNEHMLILASWLTALILCKLIAEDRKERRDYRKQAAYSVVLMVLLSYSLTLHTRAKTLWIALVLLVLLYFLMYKSWLVAKIPALVSGITGYWLAGRFIYWAKTTLWLWHEGEKLENTAVNLNLSVKLLLSPASWQGWFATVLGQVHVSVIFTGGFSAIAITLLMIYICKNGKALFFKKKKHPVTENFEQLEVKTYILVLGIFFLMCIGATILAQSISWLFRVEEALRNSPWHSTAYGYKAFTYFRYYGSYIGPFFLAALAYIYHYRIHLKKYLPAVFAVFVGLQILFLCAVLPHITNNMVASEVYWAFGLHKALSDPMRLRVYLGGVLVCSISFLVMFVCLCKGKRTLPAALLLALLVYQYVYNGVYVDGSYSERYHTRAEQGYELIHGLEEAGCELPGEIYVSGYKESQTQKALFTYQFMLNRYRILPGVPEESVEDAIILGTKLNYDELIQAGYSCADLNKTESVYVKGEKYRDMIEEYAGLSFAGAGQEAEG</sequence>
<evidence type="ECO:0000313" key="2">
    <source>
        <dbReference type="Proteomes" id="UP000307720"/>
    </source>
</evidence>
<proteinExistence type="predicted"/>
<gene>
    <name evidence="1" type="ORF">E5357_03245</name>
</gene>
<keyword evidence="2" id="KW-1185">Reference proteome</keyword>
<dbReference type="EMBL" id="SRZB01000003">
    <property type="protein sequence ID" value="TGY00048.1"/>
    <property type="molecule type" value="Genomic_DNA"/>
</dbReference>